<dbReference type="PANTHER" id="PTHR38098">
    <property type="entry name" value="LPS-ASSEMBLY LIPOPROTEIN LPTE"/>
    <property type="match status" value="1"/>
</dbReference>
<keyword evidence="2 6" id="KW-0472">Membrane</keyword>
<keyword evidence="3" id="KW-0564">Palmitate</keyword>
<evidence type="ECO:0000256" key="2">
    <source>
        <dbReference type="ARBA" id="ARBA00023136"/>
    </source>
</evidence>
<organism evidence="7 8">
    <name type="scientific">Colwellia maritima</name>
    <dbReference type="NCBI Taxonomy" id="2912588"/>
    <lineage>
        <taxon>Bacteria</taxon>
        <taxon>Pseudomonadati</taxon>
        <taxon>Pseudomonadota</taxon>
        <taxon>Gammaproteobacteria</taxon>
        <taxon>Alteromonadales</taxon>
        <taxon>Colwelliaceae</taxon>
        <taxon>Colwellia</taxon>
    </lineage>
</organism>
<evidence type="ECO:0000256" key="3">
    <source>
        <dbReference type="ARBA" id="ARBA00023139"/>
    </source>
</evidence>
<evidence type="ECO:0000256" key="5">
    <source>
        <dbReference type="ARBA" id="ARBA00023288"/>
    </source>
</evidence>
<evidence type="ECO:0000256" key="1">
    <source>
        <dbReference type="ARBA" id="ARBA00022729"/>
    </source>
</evidence>
<comment type="similarity">
    <text evidence="6">Belongs to the LptE lipoprotein family.</text>
</comment>
<comment type="subunit">
    <text evidence="6">Component of the lipopolysaccharide transport and assembly complex. Interacts with LptD.</text>
</comment>
<dbReference type="InterPro" id="IPR007485">
    <property type="entry name" value="LPS_assembly_LptE"/>
</dbReference>
<dbReference type="Gene3D" id="3.30.160.150">
    <property type="entry name" value="Lipoprotein like domain"/>
    <property type="match status" value="1"/>
</dbReference>
<gene>
    <name evidence="6 7" type="primary">lptE</name>
    <name evidence="7" type="ORF">L3081_09710</name>
</gene>
<dbReference type="HAMAP" id="MF_01186">
    <property type="entry name" value="LPS_assembly_LptE"/>
    <property type="match status" value="1"/>
</dbReference>
<keyword evidence="8" id="KW-1185">Reference proteome</keyword>
<evidence type="ECO:0000256" key="4">
    <source>
        <dbReference type="ARBA" id="ARBA00023237"/>
    </source>
</evidence>
<evidence type="ECO:0000313" key="7">
    <source>
        <dbReference type="EMBL" id="MCI2283615.1"/>
    </source>
</evidence>
<dbReference type="Proteomes" id="UP001139646">
    <property type="component" value="Unassembled WGS sequence"/>
</dbReference>
<dbReference type="PANTHER" id="PTHR38098:SF1">
    <property type="entry name" value="LPS-ASSEMBLY LIPOPROTEIN LPTE"/>
    <property type="match status" value="1"/>
</dbReference>
<reference evidence="7" key="1">
    <citation type="submission" date="2022-01" db="EMBL/GenBank/DDBJ databases">
        <title>Colwellia maritima, isolated from seawater.</title>
        <authorList>
            <person name="Kristyanto S."/>
            <person name="Jung J."/>
            <person name="Jeon C.O."/>
        </authorList>
    </citation>
    <scope>NUCLEOTIDE SEQUENCE</scope>
    <source>
        <strain evidence="7">MSW7</strain>
    </source>
</reference>
<protein>
    <recommendedName>
        <fullName evidence="6">LPS-assembly lipoprotein LptE</fullName>
    </recommendedName>
</protein>
<comment type="function">
    <text evidence="6">Together with LptD, is involved in the assembly of lipopolysaccharide (LPS) at the surface of the outer membrane. Required for the proper assembly of LptD. Binds LPS and may serve as the LPS recognition site at the outer membrane.</text>
</comment>
<dbReference type="Pfam" id="PF04390">
    <property type="entry name" value="LptE"/>
    <property type="match status" value="1"/>
</dbReference>
<keyword evidence="5 7" id="KW-0449">Lipoprotein</keyword>
<comment type="caution">
    <text evidence="7">The sequence shown here is derived from an EMBL/GenBank/DDBJ whole genome shotgun (WGS) entry which is preliminary data.</text>
</comment>
<evidence type="ECO:0000256" key="6">
    <source>
        <dbReference type="HAMAP-Rule" id="MF_01186"/>
    </source>
</evidence>
<keyword evidence="1" id="KW-0732">Signal</keyword>
<accession>A0ABS9X0A9</accession>
<proteinExistence type="inferred from homology"/>
<dbReference type="EMBL" id="JAKKSL010000001">
    <property type="protein sequence ID" value="MCI2283615.1"/>
    <property type="molecule type" value="Genomic_DNA"/>
</dbReference>
<name>A0ABS9X0A9_9GAMM</name>
<evidence type="ECO:0000313" key="8">
    <source>
        <dbReference type="Proteomes" id="UP001139646"/>
    </source>
</evidence>
<sequence length="187" mass="21910">MWLTNMRLSSKHRARLYTTRQTRRIYLVILLASRLGGCGFHLRGDYLLSDELQTLYVSSSDVHGELTRLVKQHLSRNQVNVLKHRNTQAPELRIMSDQLDRRTLSVFENGQVAEYELIYTVNYQLRFAAKDGDPIEEPQNFRFELNRDYQDDPNLAPAKSRELSLLLSEMRQSAADKILRDMARIQR</sequence>
<dbReference type="RefSeq" id="WP_242285308.1">
    <property type="nucleotide sequence ID" value="NZ_JAKKSL010000001.1"/>
</dbReference>
<keyword evidence="4 6" id="KW-0998">Cell outer membrane</keyword>